<proteinExistence type="inferred from homology"/>
<sequence length="299" mass="34669">MSWIMKKILEYHLEARVRRRVISNSNFLGWPVNAAIVILSDLNNFLNGWQLILQLLHFMLRSKTTKFIIMGPPGSGKGTISERILKDFKMNYLATGNMLRNEMSQKTDLGLEAKKYIDFGKLVPDQIITGVVLNKLAGMKNENWLLDGQFLYIKTGFPRTIQQANAILENEEINAVLNLDIPFQVIVDRIRGRWTHVASGRVYHTEFNPPKVPGKDDESGDELIQREDDKEATVRARLDYYNTMTKPLLEYFKFIYLYLIFRGKNLLVEFRGKYSNEIWPHVHAYIAQNTSPLSFTTYN</sequence>
<dbReference type="RefSeq" id="XP_029657820.1">
    <property type="nucleotide sequence ID" value="XM_029801960.1"/>
</dbReference>
<dbReference type="PRINTS" id="PR00094">
    <property type="entry name" value="ADENYLTKNASE"/>
</dbReference>
<dbReference type="FunFam" id="3.40.50.300:FF:000106">
    <property type="entry name" value="Adenylate kinase mitochondrial"/>
    <property type="match status" value="1"/>
</dbReference>
<feature type="domain" description="Adenylate kinase active site lid" evidence="5">
    <location>
        <begin position="193"/>
        <end position="228"/>
    </location>
</feature>
<protein>
    <submittedName>
        <fullName evidence="7">GTP:AMP phosphotransferase AK3, mitochondrial-like</fullName>
    </submittedName>
</protein>
<evidence type="ECO:0000256" key="1">
    <source>
        <dbReference type="ARBA" id="ARBA00022679"/>
    </source>
</evidence>
<dbReference type="Pfam" id="PF05191">
    <property type="entry name" value="ADK_lid"/>
    <property type="match status" value="1"/>
</dbReference>
<evidence type="ECO:0000256" key="3">
    <source>
        <dbReference type="ARBA" id="ARBA00022777"/>
    </source>
</evidence>
<accession>A0A6P7U644</accession>
<dbReference type="NCBIfam" id="TIGR01351">
    <property type="entry name" value="adk"/>
    <property type="match status" value="1"/>
</dbReference>
<organism evidence="6 7">
    <name type="scientific">Octopus sinensis</name>
    <name type="common">East Asian common octopus</name>
    <dbReference type="NCBI Taxonomy" id="2607531"/>
    <lineage>
        <taxon>Eukaryota</taxon>
        <taxon>Metazoa</taxon>
        <taxon>Spiralia</taxon>
        <taxon>Lophotrochozoa</taxon>
        <taxon>Mollusca</taxon>
        <taxon>Cephalopoda</taxon>
        <taxon>Coleoidea</taxon>
        <taxon>Octopodiformes</taxon>
        <taxon>Octopoda</taxon>
        <taxon>Incirrata</taxon>
        <taxon>Octopodidae</taxon>
        <taxon>Octopus</taxon>
    </lineage>
</organism>
<dbReference type="Pfam" id="PF00406">
    <property type="entry name" value="ADK"/>
    <property type="match status" value="1"/>
</dbReference>
<dbReference type="SUPFAM" id="SSF52540">
    <property type="entry name" value="P-loop containing nucleoside triphosphate hydrolases"/>
    <property type="match status" value="1"/>
</dbReference>
<dbReference type="InterPro" id="IPR007862">
    <property type="entry name" value="Adenylate_kinase_lid-dom"/>
</dbReference>
<name>A0A6P7U644_9MOLL</name>
<dbReference type="PANTHER" id="PTHR23359">
    <property type="entry name" value="NUCLEOTIDE KINASE"/>
    <property type="match status" value="1"/>
</dbReference>
<dbReference type="AlphaFoldDB" id="A0A6P7U644"/>
<keyword evidence="6" id="KW-1185">Reference proteome</keyword>
<dbReference type="KEGG" id="osn:115232093"/>
<evidence type="ECO:0000259" key="5">
    <source>
        <dbReference type="Pfam" id="PF05191"/>
    </source>
</evidence>
<dbReference type="HAMAP" id="MF_00235">
    <property type="entry name" value="Adenylate_kinase_Adk"/>
    <property type="match status" value="1"/>
</dbReference>
<evidence type="ECO:0000256" key="2">
    <source>
        <dbReference type="ARBA" id="ARBA00022741"/>
    </source>
</evidence>
<keyword evidence="2" id="KW-0547">Nucleotide-binding</keyword>
<dbReference type="InterPro" id="IPR027417">
    <property type="entry name" value="P-loop_NTPase"/>
</dbReference>
<evidence type="ECO:0000313" key="6">
    <source>
        <dbReference type="Proteomes" id="UP000515154"/>
    </source>
</evidence>
<dbReference type="InterPro" id="IPR006259">
    <property type="entry name" value="Adenyl_kin_sub"/>
</dbReference>
<keyword evidence="1 4" id="KW-0808">Transferase</keyword>
<dbReference type="CDD" id="cd01428">
    <property type="entry name" value="ADK"/>
    <property type="match status" value="1"/>
</dbReference>
<gene>
    <name evidence="7" type="primary">LOC115232093</name>
</gene>
<evidence type="ECO:0000256" key="4">
    <source>
        <dbReference type="RuleBase" id="RU003330"/>
    </source>
</evidence>
<dbReference type="Proteomes" id="UP000515154">
    <property type="component" value="Unplaced"/>
</dbReference>
<comment type="similarity">
    <text evidence="4">Belongs to the adenylate kinase family.</text>
</comment>
<reference evidence="7" key="1">
    <citation type="submission" date="2025-08" db="UniProtKB">
        <authorList>
            <consortium name="RefSeq"/>
        </authorList>
    </citation>
    <scope>IDENTIFICATION</scope>
</reference>
<keyword evidence="3 4" id="KW-0418">Kinase</keyword>
<dbReference type="GO" id="GO:0004017">
    <property type="term" value="F:AMP kinase activity"/>
    <property type="evidence" value="ECO:0007669"/>
    <property type="project" value="InterPro"/>
</dbReference>
<dbReference type="InterPro" id="IPR000850">
    <property type="entry name" value="Adenylat/UMP-CMP_kin"/>
</dbReference>
<dbReference type="Gene3D" id="3.40.50.300">
    <property type="entry name" value="P-loop containing nucleotide triphosphate hydrolases"/>
    <property type="match status" value="1"/>
</dbReference>
<evidence type="ECO:0000313" key="7">
    <source>
        <dbReference type="RefSeq" id="XP_029657820.1"/>
    </source>
</evidence>
<dbReference type="GO" id="GO:0005524">
    <property type="term" value="F:ATP binding"/>
    <property type="evidence" value="ECO:0007669"/>
    <property type="project" value="InterPro"/>
</dbReference>